<dbReference type="SUPFAM" id="SSF56655">
    <property type="entry name" value="Carbohydrate phosphatase"/>
    <property type="match status" value="1"/>
</dbReference>
<sequence>MGSSTTTPPNTSSSSFTPIINHLHTTIPSDNSRHELTHSLIPSLLQSIAEISSALRDAHHIKAAGTANSFGDDQLNVDITAETSIRLALSRCPSVATASSEEDPIQRPVSHPDCSSSSSSEVYTVAFDPLDGSSIIAPNWTVGTIIGIWDSPSALSCSPAEKQIASILGVYGPRTTAIIAVRFPFSSPLCFEVSLDTNSHTWAVTWPSFEYNSPPPKTRYFSPANLRSASSLPQYSSLISQYISEEYTLRYSGGMVPDVVHSLVKRHGIYLSPVTDTHKAKLRRLYELCPIALVVECAGGKAVDLDGNDILATEVLNEDERGGIVCGTREEVGKAMKVLLG</sequence>
<evidence type="ECO:0000259" key="9">
    <source>
        <dbReference type="Pfam" id="PF18913"/>
    </source>
</evidence>
<keyword evidence="4" id="KW-0479">Metal-binding</keyword>
<comment type="caution">
    <text evidence="10">The sequence shown here is derived from an EMBL/GenBank/DDBJ whole genome shotgun (WGS) entry which is preliminary data.</text>
</comment>
<dbReference type="GO" id="GO:0046872">
    <property type="term" value="F:metal ion binding"/>
    <property type="evidence" value="ECO:0007669"/>
    <property type="project" value="UniProtKB-KW"/>
</dbReference>
<dbReference type="GO" id="GO:0006002">
    <property type="term" value="P:fructose 6-phosphate metabolic process"/>
    <property type="evidence" value="ECO:0007669"/>
    <property type="project" value="TreeGrafter"/>
</dbReference>
<comment type="pathway">
    <text evidence="2">Carbohydrate biosynthesis; Calvin cycle.</text>
</comment>
<dbReference type="EMBL" id="MU864392">
    <property type="protein sequence ID" value="KAK4188094.1"/>
    <property type="molecule type" value="Genomic_DNA"/>
</dbReference>
<comment type="similarity">
    <text evidence="3">Belongs to the FBPase class 1 family.</text>
</comment>
<dbReference type="AlphaFoldDB" id="A0AAN7AIQ2"/>
<dbReference type="Pfam" id="PF00316">
    <property type="entry name" value="FBPase"/>
    <property type="match status" value="1"/>
</dbReference>
<organism evidence="10 11">
    <name type="scientific">Podospora australis</name>
    <dbReference type="NCBI Taxonomy" id="1536484"/>
    <lineage>
        <taxon>Eukaryota</taxon>
        <taxon>Fungi</taxon>
        <taxon>Dikarya</taxon>
        <taxon>Ascomycota</taxon>
        <taxon>Pezizomycotina</taxon>
        <taxon>Sordariomycetes</taxon>
        <taxon>Sordariomycetidae</taxon>
        <taxon>Sordariales</taxon>
        <taxon>Podosporaceae</taxon>
        <taxon>Podospora</taxon>
    </lineage>
</organism>
<evidence type="ECO:0000256" key="2">
    <source>
        <dbReference type="ARBA" id="ARBA00005215"/>
    </source>
</evidence>
<evidence type="ECO:0000256" key="5">
    <source>
        <dbReference type="ARBA" id="ARBA00022801"/>
    </source>
</evidence>
<evidence type="ECO:0000256" key="7">
    <source>
        <dbReference type="ARBA" id="ARBA00023277"/>
    </source>
</evidence>
<evidence type="ECO:0000256" key="1">
    <source>
        <dbReference type="ARBA" id="ARBA00001946"/>
    </source>
</evidence>
<name>A0AAN7AIQ2_9PEZI</name>
<evidence type="ECO:0000313" key="10">
    <source>
        <dbReference type="EMBL" id="KAK4188094.1"/>
    </source>
</evidence>
<dbReference type="GO" id="GO:0042132">
    <property type="term" value="F:fructose 1,6-bisphosphate 1-phosphatase activity"/>
    <property type="evidence" value="ECO:0007669"/>
    <property type="project" value="TreeGrafter"/>
</dbReference>
<evidence type="ECO:0000256" key="3">
    <source>
        <dbReference type="ARBA" id="ARBA00010941"/>
    </source>
</evidence>
<dbReference type="InterPro" id="IPR000146">
    <property type="entry name" value="FBPase_class-1"/>
</dbReference>
<dbReference type="GO" id="GO:0005986">
    <property type="term" value="P:sucrose biosynthetic process"/>
    <property type="evidence" value="ECO:0007669"/>
    <property type="project" value="TreeGrafter"/>
</dbReference>
<dbReference type="PRINTS" id="PR01958">
    <property type="entry name" value="S17BPHPHTASE"/>
</dbReference>
<dbReference type="GO" id="GO:0005737">
    <property type="term" value="C:cytoplasm"/>
    <property type="evidence" value="ECO:0007669"/>
    <property type="project" value="TreeGrafter"/>
</dbReference>
<comment type="cofactor">
    <cofactor evidence="1">
        <name>Mg(2+)</name>
        <dbReference type="ChEBI" id="CHEBI:18420"/>
    </cofactor>
</comment>
<feature type="domain" description="Fructose-1-6-bisphosphatase class I N-terminal" evidence="8">
    <location>
        <begin position="30"/>
        <end position="181"/>
    </location>
</feature>
<dbReference type="PROSITE" id="PS00124">
    <property type="entry name" value="FBPASE"/>
    <property type="match status" value="1"/>
</dbReference>
<dbReference type="GO" id="GO:0006000">
    <property type="term" value="P:fructose metabolic process"/>
    <property type="evidence" value="ECO:0007669"/>
    <property type="project" value="TreeGrafter"/>
</dbReference>
<protein>
    <recommendedName>
        <fullName evidence="12">Sedoheptulose-1,7-bisphosphatase</fullName>
    </recommendedName>
</protein>
<dbReference type="InterPro" id="IPR044015">
    <property type="entry name" value="FBPase_C_dom"/>
</dbReference>
<reference evidence="10" key="2">
    <citation type="submission" date="2023-05" db="EMBL/GenBank/DDBJ databases">
        <authorList>
            <consortium name="Lawrence Berkeley National Laboratory"/>
            <person name="Steindorff A."/>
            <person name="Hensen N."/>
            <person name="Bonometti L."/>
            <person name="Westerberg I."/>
            <person name="Brannstrom I.O."/>
            <person name="Guillou S."/>
            <person name="Cros-Aarteil S."/>
            <person name="Calhoun S."/>
            <person name="Haridas S."/>
            <person name="Kuo A."/>
            <person name="Mondo S."/>
            <person name="Pangilinan J."/>
            <person name="Riley R."/>
            <person name="Labutti K."/>
            <person name="Andreopoulos B."/>
            <person name="Lipzen A."/>
            <person name="Chen C."/>
            <person name="Yanf M."/>
            <person name="Daum C."/>
            <person name="Ng V."/>
            <person name="Clum A."/>
            <person name="Ohm R."/>
            <person name="Martin F."/>
            <person name="Silar P."/>
            <person name="Natvig D."/>
            <person name="Lalanne C."/>
            <person name="Gautier V."/>
            <person name="Ament-Velasquez S.L."/>
            <person name="Kruys A."/>
            <person name="Hutchinson M.I."/>
            <person name="Powell A.J."/>
            <person name="Barry K."/>
            <person name="Miller A.N."/>
            <person name="Grigoriev I.V."/>
            <person name="Debuchy R."/>
            <person name="Gladieux P."/>
            <person name="Thoren M.H."/>
            <person name="Johannesson H."/>
        </authorList>
    </citation>
    <scope>NUCLEOTIDE SEQUENCE</scope>
    <source>
        <strain evidence="10">PSN309</strain>
    </source>
</reference>
<dbReference type="InterPro" id="IPR023079">
    <property type="entry name" value="SBPase"/>
</dbReference>
<keyword evidence="6" id="KW-0460">Magnesium</keyword>
<dbReference type="PANTHER" id="PTHR11556:SF35">
    <property type="entry name" value="SEDOHEPTULOSE-1,7-BISPHOSPHATASE, CHLOROPLASTIC"/>
    <property type="match status" value="1"/>
</dbReference>
<accession>A0AAN7AIQ2</accession>
<feature type="domain" description="Fructose-1-6-bisphosphatase class 1 C-terminal" evidence="9">
    <location>
        <begin position="215"/>
        <end position="338"/>
    </location>
</feature>
<keyword evidence="7" id="KW-0119">Carbohydrate metabolism</keyword>
<dbReference type="InterPro" id="IPR033391">
    <property type="entry name" value="FBPase_N"/>
</dbReference>
<evidence type="ECO:0000256" key="4">
    <source>
        <dbReference type="ARBA" id="ARBA00022723"/>
    </source>
</evidence>
<proteinExistence type="inferred from homology"/>
<keyword evidence="5" id="KW-0378">Hydrolase</keyword>
<reference evidence="10" key="1">
    <citation type="journal article" date="2023" name="Mol. Phylogenet. Evol.">
        <title>Genome-scale phylogeny and comparative genomics of the fungal order Sordariales.</title>
        <authorList>
            <person name="Hensen N."/>
            <person name="Bonometti L."/>
            <person name="Westerberg I."/>
            <person name="Brannstrom I.O."/>
            <person name="Guillou S."/>
            <person name="Cros-Aarteil S."/>
            <person name="Calhoun S."/>
            <person name="Haridas S."/>
            <person name="Kuo A."/>
            <person name="Mondo S."/>
            <person name="Pangilinan J."/>
            <person name="Riley R."/>
            <person name="LaButti K."/>
            <person name="Andreopoulos B."/>
            <person name="Lipzen A."/>
            <person name="Chen C."/>
            <person name="Yan M."/>
            <person name="Daum C."/>
            <person name="Ng V."/>
            <person name="Clum A."/>
            <person name="Steindorff A."/>
            <person name="Ohm R.A."/>
            <person name="Martin F."/>
            <person name="Silar P."/>
            <person name="Natvig D.O."/>
            <person name="Lalanne C."/>
            <person name="Gautier V."/>
            <person name="Ament-Velasquez S.L."/>
            <person name="Kruys A."/>
            <person name="Hutchinson M.I."/>
            <person name="Powell A.J."/>
            <person name="Barry K."/>
            <person name="Miller A.N."/>
            <person name="Grigoriev I.V."/>
            <person name="Debuchy R."/>
            <person name="Gladieux P."/>
            <person name="Hiltunen Thoren M."/>
            <person name="Johannesson H."/>
        </authorList>
    </citation>
    <scope>NUCLEOTIDE SEQUENCE</scope>
    <source>
        <strain evidence="10">PSN309</strain>
    </source>
</reference>
<dbReference type="GO" id="GO:0030388">
    <property type="term" value="P:fructose 1,6-bisphosphate metabolic process"/>
    <property type="evidence" value="ECO:0007669"/>
    <property type="project" value="TreeGrafter"/>
</dbReference>
<dbReference type="Gene3D" id="3.30.540.10">
    <property type="entry name" value="Fructose-1,6-Bisphosphatase, subunit A, domain 1"/>
    <property type="match status" value="1"/>
</dbReference>
<dbReference type="PANTHER" id="PTHR11556">
    <property type="entry name" value="FRUCTOSE-1,6-BISPHOSPHATASE-RELATED"/>
    <property type="match status" value="1"/>
</dbReference>
<dbReference type="Proteomes" id="UP001302126">
    <property type="component" value="Unassembled WGS sequence"/>
</dbReference>
<evidence type="ECO:0000313" key="11">
    <source>
        <dbReference type="Proteomes" id="UP001302126"/>
    </source>
</evidence>
<gene>
    <name evidence="10" type="ORF">QBC35DRAFT_211054</name>
</gene>
<evidence type="ECO:0000259" key="8">
    <source>
        <dbReference type="Pfam" id="PF00316"/>
    </source>
</evidence>
<keyword evidence="11" id="KW-1185">Reference proteome</keyword>
<dbReference type="Pfam" id="PF18913">
    <property type="entry name" value="FBPase_C"/>
    <property type="match status" value="1"/>
</dbReference>
<dbReference type="InterPro" id="IPR020548">
    <property type="entry name" value="Fructose_bisphosphatase_AS"/>
</dbReference>
<dbReference type="PIRSF" id="PIRSF000904">
    <property type="entry name" value="FBPtase_SBPase"/>
    <property type="match status" value="1"/>
</dbReference>
<dbReference type="GO" id="GO:0006094">
    <property type="term" value="P:gluconeogenesis"/>
    <property type="evidence" value="ECO:0007669"/>
    <property type="project" value="TreeGrafter"/>
</dbReference>
<evidence type="ECO:0008006" key="12">
    <source>
        <dbReference type="Google" id="ProtNLM"/>
    </source>
</evidence>
<evidence type="ECO:0000256" key="6">
    <source>
        <dbReference type="ARBA" id="ARBA00022842"/>
    </source>
</evidence>
<dbReference type="Gene3D" id="3.40.190.80">
    <property type="match status" value="1"/>
</dbReference>